<evidence type="ECO:0000313" key="3">
    <source>
        <dbReference type="Proteomes" id="UP001556040"/>
    </source>
</evidence>
<dbReference type="RefSeq" id="WP_367780903.1">
    <property type="nucleotide sequence ID" value="NZ_JBFMIA010000052.1"/>
</dbReference>
<gene>
    <name evidence="2" type="ORF">AB1471_16770</name>
</gene>
<dbReference type="EMBL" id="JBFMIA010000052">
    <property type="protein sequence ID" value="MEW9503418.1"/>
    <property type="molecule type" value="Genomic_DNA"/>
</dbReference>
<dbReference type="Proteomes" id="UP001556040">
    <property type="component" value="Unassembled WGS sequence"/>
</dbReference>
<comment type="caution">
    <text evidence="2">The sequence shown here is derived from an EMBL/GenBank/DDBJ whole genome shotgun (WGS) entry which is preliminary data.</text>
</comment>
<feature type="signal peptide" evidence="1">
    <location>
        <begin position="1"/>
        <end position="23"/>
    </location>
</feature>
<feature type="chain" id="PRO_5045964865" evidence="1">
    <location>
        <begin position="24"/>
        <end position="646"/>
    </location>
</feature>
<organism evidence="2 3">
    <name type="scientific">Jeotgalibacillus marinus</name>
    <dbReference type="NCBI Taxonomy" id="86667"/>
    <lineage>
        <taxon>Bacteria</taxon>
        <taxon>Bacillati</taxon>
        <taxon>Bacillota</taxon>
        <taxon>Bacilli</taxon>
        <taxon>Bacillales</taxon>
        <taxon>Caryophanaceae</taxon>
        <taxon>Jeotgalibacillus</taxon>
    </lineage>
</organism>
<proteinExistence type="predicted"/>
<accession>A0ABV3Q7R8</accession>
<evidence type="ECO:0000256" key="1">
    <source>
        <dbReference type="SAM" id="SignalP"/>
    </source>
</evidence>
<name>A0ABV3Q7R8_9BACL</name>
<keyword evidence="1" id="KW-0732">Signal</keyword>
<keyword evidence="3" id="KW-1185">Reference proteome</keyword>
<evidence type="ECO:0000313" key="2">
    <source>
        <dbReference type="EMBL" id="MEW9503418.1"/>
    </source>
</evidence>
<sequence length="646" mass="72383">MKTMIRTALALLMIFTLYTPVNAVASADITSGVDPYSNGKNPSTIVLDNGHMLTLYEGQTSGLLYYRLGEYKDGKTDWYSDEIQFETGNNPNATILDTGEIMSVHENKGLLYYSLGRYENGTINWYSRGNHYGWGYKPDVVTMNGLTTSFYLENGKIVMKYGKYQNGTINWAMTNPTPVSNFVADKFSVDLIDDGKHWLITFDIDRTDSWLNYAVGKTDATQTKPILLNEISEKYSDGRNPSIADLGDGHVINTYEGQTSNYLYYRVGEFKDGKMSWGEQIKYEDKRKNPSVITYGRDIIVSSEDSLQIYDRYGSYNGSGVAWDGLIGSPDHGYASGNNPAITGLNNGLVVAIKDDGGHLSYQIGEYANDKMYWTVPVNYDTGKKPSVTTLPNGEIVEFHEDPTGKYLFYNLGRFDSISRSIDWYSVGNRYSTTVENKTTPSVAVVGKNNPKLALAFNETFFPFSQRLLYNQFSINGSYTSSDGNWGVMNSSGKNPSITPAHKYIPYQGDFYGAYEFHEDGSNVVYQYMSYVGGNLSPNGITHTYDLGKDPVGLQLDNGKILTMFEGNRGDNNPTWHYTGDITGSNTISWSSSSVTEFNGQKNDVIQLNNGLLLNVHEDPNSNKLRYLLGRWEDAQNRVVWWTDDL</sequence>
<protein>
    <submittedName>
        <fullName evidence="2">Uncharacterized protein</fullName>
    </submittedName>
</protein>
<reference evidence="2 3" key="1">
    <citation type="journal article" date="1979" name="Int. J. Syst. Evol. Microbiol.">
        <title>Bacillus globisporus subsp. marinus subsp. nov.</title>
        <authorList>
            <person name="Liu H."/>
        </authorList>
    </citation>
    <scope>NUCLEOTIDE SEQUENCE [LARGE SCALE GENOMIC DNA]</scope>
    <source>
        <strain evidence="2 3">DSM 1297</strain>
    </source>
</reference>